<feature type="signal peptide" evidence="2">
    <location>
        <begin position="1"/>
        <end position="21"/>
    </location>
</feature>
<evidence type="ECO:0000256" key="2">
    <source>
        <dbReference type="SAM" id="SignalP"/>
    </source>
</evidence>
<dbReference type="OrthoDB" id="2946936at2"/>
<evidence type="ECO:0008006" key="5">
    <source>
        <dbReference type="Google" id="ProtNLM"/>
    </source>
</evidence>
<protein>
    <recommendedName>
        <fullName evidence="5">Sporulation lipoprotein YhcN/YlaJ (Spore_YhcN_YlaJ)</fullName>
    </recommendedName>
</protein>
<proteinExistence type="predicted"/>
<gene>
    <name evidence="3" type="ORF">SAMN05192532_102518</name>
</gene>
<dbReference type="EMBL" id="FONT01000002">
    <property type="protein sequence ID" value="SFE59827.1"/>
    <property type="molecule type" value="Genomic_DNA"/>
</dbReference>
<evidence type="ECO:0000313" key="3">
    <source>
        <dbReference type="EMBL" id="SFE59827.1"/>
    </source>
</evidence>
<name>A0A1I2BUT9_9BACI</name>
<feature type="region of interest" description="Disordered" evidence="1">
    <location>
        <begin position="25"/>
        <end position="57"/>
    </location>
</feature>
<feature type="chain" id="PRO_5011441191" description="Sporulation lipoprotein YhcN/YlaJ (Spore_YhcN_YlaJ)" evidence="2">
    <location>
        <begin position="22"/>
        <end position="135"/>
    </location>
</feature>
<dbReference type="PROSITE" id="PS51257">
    <property type="entry name" value="PROKAR_LIPOPROTEIN"/>
    <property type="match status" value="1"/>
</dbReference>
<feature type="compositionally biased region" description="Acidic residues" evidence="1">
    <location>
        <begin position="28"/>
        <end position="57"/>
    </location>
</feature>
<keyword evidence="4" id="KW-1185">Reference proteome</keyword>
<evidence type="ECO:0000256" key="1">
    <source>
        <dbReference type="SAM" id="MobiDB-lite"/>
    </source>
</evidence>
<accession>A0A1I2BUT9</accession>
<dbReference type="Proteomes" id="UP000199516">
    <property type="component" value="Unassembled WGS sequence"/>
</dbReference>
<organism evidence="3 4">
    <name type="scientific">Alteribacillus iranensis</name>
    <dbReference type="NCBI Taxonomy" id="930128"/>
    <lineage>
        <taxon>Bacteria</taxon>
        <taxon>Bacillati</taxon>
        <taxon>Bacillota</taxon>
        <taxon>Bacilli</taxon>
        <taxon>Bacillales</taxon>
        <taxon>Bacillaceae</taxon>
        <taxon>Alteribacillus</taxon>
    </lineage>
</organism>
<reference evidence="3 4" key="1">
    <citation type="submission" date="2016-10" db="EMBL/GenBank/DDBJ databases">
        <authorList>
            <person name="de Groot N.N."/>
        </authorList>
    </citation>
    <scope>NUCLEOTIDE SEQUENCE [LARGE SCALE GENOMIC DNA]</scope>
    <source>
        <strain evidence="3 4">DSM 23995</strain>
    </source>
</reference>
<dbReference type="STRING" id="930128.SAMN05192532_102518"/>
<sequence length="135" mass="15209">MHVIRKSLMLSMLAALLIALAACSSGEENTENNEDAENTQEEQEEPKEPAAELESDADLQEQLQAEEEVEDAMVQVVDDQGEQSVNIDITIGADQEWNEEWLTKYQEMIREKYPDQPVDLIVAQDGSLITQETLE</sequence>
<keyword evidence="2" id="KW-0732">Signal</keyword>
<evidence type="ECO:0000313" key="4">
    <source>
        <dbReference type="Proteomes" id="UP000199516"/>
    </source>
</evidence>
<dbReference type="AlphaFoldDB" id="A0A1I2BUT9"/>
<dbReference type="RefSeq" id="WP_091659189.1">
    <property type="nucleotide sequence ID" value="NZ_FONT01000002.1"/>
</dbReference>